<feature type="compositionally biased region" description="Polar residues" evidence="3">
    <location>
        <begin position="743"/>
        <end position="758"/>
    </location>
</feature>
<feature type="compositionally biased region" description="Basic and acidic residues" evidence="3">
    <location>
        <begin position="723"/>
        <end position="742"/>
    </location>
</feature>
<dbReference type="Gene3D" id="1.25.40.10">
    <property type="entry name" value="Tetratricopeptide repeat domain"/>
    <property type="match status" value="1"/>
</dbReference>
<gene>
    <name evidence="4" type="ORF">LIPSTDRAFT_245531</name>
</gene>
<dbReference type="AlphaFoldDB" id="A0A1E3Q968"/>
<protein>
    <submittedName>
        <fullName evidence="4">Uncharacterized protein</fullName>
    </submittedName>
</protein>
<dbReference type="OrthoDB" id="4096500at2759"/>
<dbReference type="InterPro" id="IPR011990">
    <property type="entry name" value="TPR-like_helical_dom_sf"/>
</dbReference>
<dbReference type="PROSITE" id="PS51375">
    <property type="entry name" value="PPR"/>
    <property type="match status" value="1"/>
</dbReference>
<comment type="subcellular location">
    <subcellularLocation>
        <location evidence="1">Mitochondrion</location>
    </subcellularLocation>
</comment>
<dbReference type="InterPro" id="IPR002885">
    <property type="entry name" value="PPR_rpt"/>
</dbReference>
<evidence type="ECO:0000256" key="1">
    <source>
        <dbReference type="ARBA" id="ARBA00004173"/>
    </source>
</evidence>
<organism evidence="4 5">
    <name type="scientific">Lipomyces starkeyi NRRL Y-11557</name>
    <dbReference type="NCBI Taxonomy" id="675824"/>
    <lineage>
        <taxon>Eukaryota</taxon>
        <taxon>Fungi</taxon>
        <taxon>Dikarya</taxon>
        <taxon>Ascomycota</taxon>
        <taxon>Saccharomycotina</taxon>
        <taxon>Lipomycetes</taxon>
        <taxon>Lipomycetales</taxon>
        <taxon>Lipomycetaceae</taxon>
        <taxon>Lipomyces</taxon>
    </lineage>
</organism>
<accession>A0A1E3Q968</accession>
<feature type="region of interest" description="Disordered" evidence="3">
    <location>
        <begin position="719"/>
        <end position="764"/>
    </location>
</feature>
<dbReference type="GO" id="GO:0005739">
    <property type="term" value="C:mitochondrion"/>
    <property type="evidence" value="ECO:0007669"/>
    <property type="project" value="UniProtKB-SubCell"/>
</dbReference>
<dbReference type="Proteomes" id="UP000094385">
    <property type="component" value="Unassembled WGS sequence"/>
</dbReference>
<evidence type="ECO:0000256" key="3">
    <source>
        <dbReference type="SAM" id="MobiDB-lite"/>
    </source>
</evidence>
<proteinExistence type="predicted"/>
<keyword evidence="5" id="KW-1185">Reference proteome</keyword>
<name>A0A1E3Q968_LIPST</name>
<evidence type="ECO:0000313" key="4">
    <source>
        <dbReference type="EMBL" id="ODQ74118.1"/>
    </source>
</evidence>
<reference evidence="4 5" key="1">
    <citation type="journal article" date="2016" name="Proc. Natl. Acad. Sci. U.S.A.">
        <title>Comparative genomics of biotechnologically important yeasts.</title>
        <authorList>
            <person name="Riley R."/>
            <person name="Haridas S."/>
            <person name="Wolfe K.H."/>
            <person name="Lopes M.R."/>
            <person name="Hittinger C.T."/>
            <person name="Goeker M."/>
            <person name="Salamov A.A."/>
            <person name="Wisecaver J.H."/>
            <person name="Long T.M."/>
            <person name="Calvey C.H."/>
            <person name="Aerts A.L."/>
            <person name="Barry K.W."/>
            <person name="Choi C."/>
            <person name="Clum A."/>
            <person name="Coughlan A.Y."/>
            <person name="Deshpande S."/>
            <person name="Douglass A.P."/>
            <person name="Hanson S.J."/>
            <person name="Klenk H.-P."/>
            <person name="LaButti K.M."/>
            <person name="Lapidus A."/>
            <person name="Lindquist E.A."/>
            <person name="Lipzen A.M."/>
            <person name="Meier-Kolthoff J.P."/>
            <person name="Ohm R.A."/>
            <person name="Otillar R.P."/>
            <person name="Pangilinan J.L."/>
            <person name="Peng Y."/>
            <person name="Rokas A."/>
            <person name="Rosa C.A."/>
            <person name="Scheuner C."/>
            <person name="Sibirny A.A."/>
            <person name="Slot J.C."/>
            <person name="Stielow J.B."/>
            <person name="Sun H."/>
            <person name="Kurtzman C.P."/>
            <person name="Blackwell M."/>
            <person name="Grigoriev I.V."/>
            <person name="Jeffries T.W."/>
        </authorList>
    </citation>
    <scope>NUCLEOTIDE SEQUENCE [LARGE SCALE GENOMIC DNA]</scope>
    <source>
        <strain evidence="4 5">NRRL Y-11557</strain>
    </source>
</reference>
<evidence type="ECO:0000313" key="5">
    <source>
        <dbReference type="Proteomes" id="UP000094385"/>
    </source>
</evidence>
<sequence>MRQRIWWNSRHSSIRTDYITRKQTWRELRVRERISPPRWRQQDGLWANIDDYKNADVLSRIRAAPYPDEINEKVKEYVMFLDGVRDSADREIARQPRWKRPYRKFIVPGQNIEWKAYPWLIRRIRRKIQLAFQKREEGKLVDQYGRVFTSTWRIPSSILTRKSKLQRTQPSLQSEEFVPGDLDMAGFIQRERLVLSSRPQASPQPTRYKLMRAAYLDELVRIFSNSKPPSLPVSPYNSRGKLRLIDVLSGKVADLTPPTAPHTDLVSLPAYSTWAGNRHNPSYSLEWMTISTMCIPIREHDHMDIFSPFRGEKSGRMVTHEVHYRLSQKRYTVDDLDRWIRCASAPTAHEAFKVMEDAAVWPTFLINFTLNRKLTRNGTIRMMRVIANHFDKIDKRSQMIVFIRMSRHLARMNPGMLPRLCDIFVKQANPVLRTTFIYNKLLAVMSFPKKAYLPSRATSIIAAQKVILADMAKWDITLSRMGYLSLANVVQAESPTMAARVLDVMTSKGYQLRRLGMTIKTMLGMKQSDRQLIPYLPRRDNTKDILNIYLAESVYDASLAFDKIADKDTLAWSALLTKISSINRFSDEQALAIWDQMLKSGVEVNYFIVHIIMRSMTKVDNAVKILKGIHKLGMLVTSSIMLEFVRCCNRDVTNMAAMNIARLFVRRLRPRDLMLRSLIRHIELKRAKAVREGMKEVAAAQSAAVNIMNWQSQLRANTTLQAERADSESSPKDEFEPKRSERNPAQSSYEQGSFTWETNHMKHG</sequence>
<feature type="repeat" description="PPR" evidence="2">
    <location>
        <begin position="568"/>
        <end position="604"/>
    </location>
</feature>
<evidence type="ECO:0000256" key="2">
    <source>
        <dbReference type="PROSITE-ProRule" id="PRU00708"/>
    </source>
</evidence>
<dbReference type="EMBL" id="KV454292">
    <property type="protein sequence ID" value="ODQ74118.1"/>
    <property type="molecule type" value="Genomic_DNA"/>
</dbReference>